<feature type="compositionally biased region" description="Polar residues" evidence="1">
    <location>
        <begin position="227"/>
        <end position="247"/>
    </location>
</feature>
<reference evidence="2 3" key="1">
    <citation type="submission" date="2014-09" db="EMBL/GenBank/DDBJ databases">
        <authorList>
            <person name="Magalhaes I.L.F."/>
            <person name="Oliveira U."/>
            <person name="Santos F.R."/>
            <person name="Vidigal T.H.D.A."/>
            <person name="Brescovit A.D."/>
            <person name="Santos A.J."/>
        </authorList>
    </citation>
    <scope>NUCLEOTIDE SEQUENCE [LARGE SCALE GENOMIC DNA]</scope>
</reference>
<keyword evidence="3" id="KW-1185">Reference proteome</keyword>
<feature type="compositionally biased region" description="Low complexity" evidence="1">
    <location>
        <begin position="145"/>
        <end position="161"/>
    </location>
</feature>
<name>A0A0P1BIF7_9BASI</name>
<feature type="compositionally biased region" description="Polar residues" evidence="1">
    <location>
        <begin position="493"/>
        <end position="509"/>
    </location>
</feature>
<feature type="compositionally biased region" description="Low complexity" evidence="1">
    <location>
        <begin position="339"/>
        <end position="351"/>
    </location>
</feature>
<dbReference type="OrthoDB" id="10407842at2759"/>
<feature type="compositionally biased region" description="Polar residues" evidence="1">
    <location>
        <begin position="126"/>
        <end position="135"/>
    </location>
</feature>
<feature type="region of interest" description="Disordered" evidence="1">
    <location>
        <begin position="1"/>
        <end position="247"/>
    </location>
</feature>
<accession>A0A0P1BIF7</accession>
<feature type="region of interest" description="Disordered" evidence="1">
    <location>
        <begin position="437"/>
        <end position="528"/>
    </location>
</feature>
<feature type="compositionally biased region" description="Basic and acidic residues" evidence="1">
    <location>
        <begin position="510"/>
        <end position="519"/>
    </location>
</feature>
<feature type="compositionally biased region" description="Polar residues" evidence="1">
    <location>
        <begin position="448"/>
        <end position="457"/>
    </location>
</feature>
<proteinExistence type="predicted"/>
<protein>
    <submittedName>
        <fullName evidence="2">Uncharacterized protein</fullName>
    </submittedName>
</protein>
<sequence length="613" mass="65575">MSVDRHLLQSQQQAPHASAPDKPAAPECEAQLPTVDTEDPETDEAPLFGTSESEDDVGDGDVLNSGWAQPQRRALQEESAQKRPSPTPEPVVWEAARVSVPARALPPARFASTRTEPRGDPAKPGTNGSDDSPTTFDEEVHLRARLNTRGGLAAAGATGLTRRARKQRRLESLVGDARDERTSISSTPSSPLQADSSARESPSDQNHDREGVSNPPSASEEAMQSVAAPTSHSSTAQSSPGVSGSALNEMSVAPASRICAPKGTAEASRPNRQLSIVSIGNEDATSTSAAQRSSQAVVPTQPFIRHRVTTTQLFNFLHAQQHSEPSVVHSPLPSQRPVASAASTHSPAASSQIDILDAAESHLNDAQKAELRRQTSMREKWLLDSHIRAAQARHEQILHSLLRTKVDQHVLQSGAKIVKERIAKLLGDTKYKPMTSLDGKAAHEHQASGETARTKSGMSPGEPQDHGGKDRASGTQASVQNPLLPPSRVMQHGGSTSIQQDASTTASSGSRREVPRDEAGSSDPNLTRVISAPDELDTVESYFLSKENSGGEASLTEAGRPERDDTYAQNLHALNLRPEDLWIPPSLEEALASISRNVWEDDLNDLGAFESTS</sequence>
<dbReference type="Proteomes" id="UP000054845">
    <property type="component" value="Unassembled WGS sequence"/>
</dbReference>
<feature type="compositionally biased region" description="Polar residues" evidence="1">
    <location>
        <begin position="183"/>
        <end position="196"/>
    </location>
</feature>
<feature type="compositionally biased region" description="Low complexity" evidence="1">
    <location>
        <begin position="8"/>
        <end position="20"/>
    </location>
</feature>
<dbReference type="EMBL" id="CCYA01000278">
    <property type="protein sequence ID" value="CEH16048.1"/>
    <property type="molecule type" value="Genomic_DNA"/>
</dbReference>
<feature type="compositionally biased region" description="Basic and acidic residues" evidence="1">
    <location>
        <begin position="197"/>
        <end position="211"/>
    </location>
</feature>
<organism evidence="2 3">
    <name type="scientific">Ceraceosorus bombacis</name>
    <dbReference type="NCBI Taxonomy" id="401625"/>
    <lineage>
        <taxon>Eukaryota</taxon>
        <taxon>Fungi</taxon>
        <taxon>Dikarya</taxon>
        <taxon>Basidiomycota</taxon>
        <taxon>Ustilaginomycotina</taxon>
        <taxon>Exobasidiomycetes</taxon>
        <taxon>Ceraceosorales</taxon>
        <taxon>Ceraceosoraceae</taxon>
        <taxon>Ceraceosorus</taxon>
    </lineage>
</organism>
<evidence type="ECO:0000313" key="3">
    <source>
        <dbReference type="Proteomes" id="UP000054845"/>
    </source>
</evidence>
<dbReference type="AlphaFoldDB" id="A0A0P1BIF7"/>
<feature type="region of interest" description="Disordered" evidence="1">
    <location>
        <begin position="325"/>
        <end position="351"/>
    </location>
</feature>
<evidence type="ECO:0000256" key="1">
    <source>
        <dbReference type="SAM" id="MobiDB-lite"/>
    </source>
</evidence>
<feature type="compositionally biased region" description="Basic and acidic residues" evidence="1">
    <location>
        <begin position="463"/>
        <end position="472"/>
    </location>
</feature>
<evidence type="ECO:0000313" key="2">
    <source>
        <dbReference type="EMBL" id="CEH16048.1"/>
    </source>
</evidence>